<dbReference type="PROSITE" id="PS50234">
    <property type="entry name" value="VWFA"/>
    <property type="match status" value="1"/>
</dbReference>
<dbReference type="Pfam" id="PF00092">
    <property type="entry name" value="VWA"/>
    <property type="match status" value="1"/>
</dbReference>
<dbReference type="AlphaFoldDB" id="A0A368GGM6"/>
<dbReference type="InterPro" id="IPR036465">
    <property type="entry name" value="vWFA_dom_sf"/>
</dbReference>
<dbReference type="OrthoDB" id="5829213at2759"/>
<dbReference type="GO" id="GO:0045087">
    <property type="term" value="P:innate immune response"/>
    <property type="evidence" value="ECO:0007669"/>
    <property type="project" value="TreeGrafter"/>
</dbReference>
<dbReference type="Gene3D" id="3.40.50.410">
    <property type="entry name" value="von Willebrand factor, type A domain"/>
    <property type="match status" value="1"/>
</dbReference>
<dbReference type="InterPro" id="IPR002035">
    <property type="entry name" value="VWF_A"/>
</dbReference>
<dbReference type="SUPFAM" id="SSF53300">
    <property type="entry name" value="vWA-like"/>
    <property type="match status" value="1"/>
</dbReference>
<reference evidence="2 3" key="1">
    <citation type="submission" date="2014-10" db="EMBL/GenBank/DDBJ databases">
        <title>Draft genome of the hookworm Ancylostoma caninum.</title>
        <authorList>
            <person name="Mitreva M."/>
        </authorList>
    </citation>
    <scope>NUCLEOTIDE SEQUENCE [LARGE SCALE GENOMIC DNA]</scope>
    <source>
        <strain evidence="2 3">Baltimore</strain>
    </source>
</reference>
<comment type="caution">
    <text evidence="2">The sequence shown here is derived from an EMBL/GenBank/DDBJ whole genome shotgun (WGS) entry which is preliminary data.</text>
</comment>
<dbReference type="SMART" id="SM00327">
    <property type="entry name" value="VWA"/>
    <property type="match status" value="1"/>
</dbReference>
<organism evidence="2 3">
    <name type="scientific">Ancylostoma caninum</name>
    <name type="common">Dog hookworm</name>
    <dbReference type="NCBI Taxonomy" id="29170"/>
    <lineage>
        <taxon>Eukaryota</taxon>
        <taxon>Metazoa</taxon>
        <taxon>Ecdysozoa</taxon>
        <taxon>Nematoda</taxon>
        <taxon>Chromadorea</taxon>
        <taxon>Rhabditida</taxon>
        <taxon>Rhabditina</taxon>
        <taxon>Rhabditomorpha</taxon>
        <taxon>Strongyloidea</taxon>
        <taxon>Ancylostomatidae</taxon>
        <taxon>Ancylostomatinae</taxon>
        <taxon>Ancylostoma</taxon>
    </lineage>
</organism>
<dbReference type="Proteomes" id="UP000252519">
    <property type="component" value="Unassembled WGS sequence"/>
</dbReference>
<feature type="domain" description="VWFA" evidence="1">
    <location>
        <begin position="38"/>
        <end position="218"/>
    </location>
</feature>
<name>A0A368GGM6_ANCCA</name>
<accession>A0A368GGM6</accession>
<dbReference type="PANTHER" id="PTHR31024">
    <property type="entry name" value="C-TYPE LECTIN"/>
    <property type="match status" value="1"/>
</dbReference>
<evidence type="ECO:0000259" key="1">
    <source>
        <dbReference type="PROSITE" id="PS50234"/>
    </source>
</evidence>
<sequence>MNGWMKMSCINDWLVISAEGELRATSDGSCSPSKLSLDIVATVDTSSKMTEQGLTQVLADISTVFGETTIAQGEGSHSRFGLVTYASQARVKYNLNHFKSTEQMLEEIWNVEYIEESPSLEAGLKKALEALKSGRAGGIRKNAKPVIVIYASDFRRNDVNKSLQLAEQAQKNGTHIIVIAFKEGGKLKSLEQLEAVASPGSFFKSTVNNLGDNILSALCNIQG</sequence>
<proteinExistence type="predicted"/>
<evidence type="ECO:0000313" key="3">
    <source>
        <dbReference type="Proteomes" id="UP000252519"/>
    </source>
</evidence>
<evidence type="ECO:0000313" key="2">
    <source>
        <dbReference type="EMBL" id="RCN42409.1"/>
    </source>
</evidence>
<dbReference type="PANTHER" id="PTHR31024:SF13">
    <property type="entry name" value="C-TYPE LECTIN DOMAIN-CONTAINING PROTEIN 160"/>
    <property type="match status" value="1"/>
</dbReference>
<gene>
    <name evidence="2" type="ORF">ANCCAN_11612</name>
</gene>
<dbReference type="EMBL" id="JOJR01000195">
    <property type="protein sequence ID" value="RCN42409.1"/>
    <property type="molecule type" value="Genomic_DNA"/>
</dbReference>
<keyword evidence="3" id="KW-1185">Reference proteome</keyword>
<protein>
    <submittedName>
        <fullName evidence="2">von Willebrand factor type A domain protein</fullName>
    </submittedName>
</protein>